<gene>
    <name evidence="2" type="ORF">MA20_12830</name>
</gene>
<evidence type="ECO:0000313" key="2">
    <source>
        <dbReference type="EMBL" id="KGT79301.1"/>
    </source>
</evidence>
<dbReference type="AlphaFoldDB" id="A0A0A3Y1M2"/>
<organism evidence="2 3">
    <name type="scientific">Bradyrhizobium japonicum</name>
    <dbReference type="NCBI Taxonomy" id="375"/>
    <lineage>
        <taxon>Bacteria</taxon>
        <taxon>Pseudomonadati</taxon>
        <taxon>Pseudomonadota</taxon>
        <taxon>Alphaproteobacteria</taxon>
        <taxon>Hyphomicrobiales</taxon>
        <taxon>Nitrobacteraceae</taxon>
        <taxon>Bradyrhizobium</taxon>
    </lineage>
</organism>
<reference evidence="2 3" key="1">
    <citation type="submission" date="2014-09" db="EMBL/GenBank/DDBJ databases">
        <title>Draft genome of Bradyrhizobium japonicum Is-34.</title>
        <authorList>
            <person name="Tsurumaru H."/>
            <person name="Yamakawa T."/>
            <person name="Hashimoto S."/>
            <person name="Okizaki K."/>
            <person name="Kanesaki Y."/>
            <person name="Yoshikawa H."/>
            <person name="Yajima S."/>
        </authorList>
    </citation>
    <scope>NUCLEOTIDE SEQUENCE [LARGE SCALE GENOMIC DNA]</scope>
    <source>
        <strain evidence="2 3">Is-34</strain>
    </source>
</reference>
<feature type="region of interest" description="Disordered" evidence="1">
    <location>
        <begin position="1"/>
        <end position="28"/>
    </location>
</feature>
<dbReference type="EMBL" id="JRPN01000013">
    <property type="protein sequence ID" value="KGT79301.1"/>
    <property type="molecule type" value="Genomic_DNA"/>
</dbReference>
<dbReference type="RefSeq" id="WP_041955454.1">
    <property type="nucleotide sequence ID" value="NZ_JRPN01000013.1"/>
</dbReference>
<evidence type="ECO:0000313" key="3">
    <source>
        <dbReference type="Proteomes" id="UP000030377"/>
    </source>
</evidence>
<proteinExistence type="predicted"/>
<accession>A0A0A3Y1M2</accession>
<evidence type="ECO:0000256" key="1">
    <source>
        <dbReference type="SAM" id="MobiDB-lite"/>
    </source>
</evidence>
<sequence length="65" mass="7254">MPWQPIETEPKNSSQRLVSDDPSDPEAAHLVTLLPDGTHFNGDVVIESMMDVTPTHWHPVPIDPK</sequence>
<name>A0A0A3Y1M2_BRAJP</name>
<evidence type="ECO:0008006" key="4">
    <source>
        <dbReference type="Google" id="ProtNLM"/>
    </source>
</evidence>
<protein>
    <recommendedName>
        <fullName evidence="4">DUF551 domain-containing protein</fullName>
    </recommendedName>
</protein>
<dbReference type="Proteomes" id="UP000030377">
    <property type="component" value="Unassembled WGS sequence"/>
</dbReference>
<comment type="caution">
    <text evidence="2">The sequence shown here is derived from an EMBL/GenBank/DDBJ whole genome shotgun (WGS) entry which is preliminary data.</text>
</comment>